<reference evidence="4 5" key="1">
    <citation type="journal article" date="2013" name="Curr. Biol.">
        <title>The Genome of the Foraminiferan Reticulomyxa filosa.</title>
        <authorList>
            <person name="Glockner G."/>
            <person name="Hulsmann N."/>
            <person name="Schleicher M."/>
            <person name="Noegel A.A."/>
            <person name="Eichinger L."/>
            <person name="Gallinger C."/>
            <person name="Pawlowski J."/>
            <person name="Sierra R."/>
            <person name="Euteneuer U."/>
            <person name="Pillet L."/>
            <person name="Moustafa A."/>
            <person name="Platzer M."/>
            <person name="Groth M."/>
            <person name="Szafranski K."/>
            <person name="Schliwa M."/>
        </authorList>
    </citation>
    <scope>NUCLEOTIDE SEQUENCE [LARGE SCALE GENOMIC DNA]</scope>
</reference>
<dbReference type="SUPFAM" id="SSF48452">
    <property type="entry name" value="TPR-like"/>
    <property type="match status" value="1"/>
</dbReference>
<comment type="caution">
    <text evidence="4">The sequence shown here is derived from an EMBL/GenBank/DDBJ whole genome shotgun (WGS) entry which is preliminary data.</text>
</comment>
<feature type="repeat" description="TPR" evidence="3">
    <location>
        <begin position="129"/>
        <end position="162"/>
    </location>
</feature>
<evidence type="ECO:0000256" key="1">
    <source>
        <dbReference type="ARBA" id="ARBA00022737"/>
    </source>
</evidence>
<protein>
    <submittedName>
        <fullName evidence="4">Uncharacterized protein</fullName>
    </submittedName>
</protein>
<evidence type="ECO:0000313" key="5">
    <source>
        <dbReference type="Proteomes" id="UP000023152"/>
    </source>
</evidence>
<dbReference type="AlphaFoldDB" id="X6LML7"/>
<keyword evidence="2 3" id="KW-0802">TPR repeat</keyword>
<keyword evidence="5" id="KW-1185">Reference proteome</keyword>
<evidence type="ECO:0000256" key="3">
    <source>
        <dbReference type="PROSITE-ProRule" id="PRU00339"/>
    </source>
</evidence>
<feature type="non-terminal residue" evidence="4">
    <location>
        <position position="179"/>
    </location>
</feature>
<dbReference type="PROSITE" id="PS50005">
    <property type="entry name" value="TPR"/>
    <property type="match status" value="1"/>
</dbReference>
<dbReference type="PROSITE" id="PS50293">
    <property type="entry name" value="TPR_REGION"/>
    <property type="match status" value="1"/>
</dbReference>
<gene>
    <name evidence="4" type="ORF">RFI_34217</name>
</gene>
<sequence>MNFSMMINSKEYMKKKLIIGKYSICLFNSNKITFDNITIDGCVYVIDCIIYGIGNCNITQQLIHTNKSVIQCSFHSPFFNCSWPININQLMKSGIDALDKLNLNKSIQYFRFALCVRLQTLQYSHIDVAESYFWLGNAYNSKGEYNKAIEYYEKSLKIYLDKLGHDHIHVATLYNNLGN</sequence>
<dbReference type="InterPro" id="IPR011990">
    <property type="entry name" value="TPR-like_helical_dom_sf"/>
</dbReference>
<dbReference type="PANTHER" id="PTHR45641">
    <property type="entry name" value="TETRATRICOPEPTIDE REPEAT PROTEIN (AFU_ORTHOLOGUE AFUA_6G03870)"/>
    <property type="match status" value="1"/>
</dbReference>
<organism evidence="4 5">
    <name type="scientific">Reticulomyxa filosa</name>
    <dbReference type="NCBI Taxonomy" id="46433"/>
    <lineage>
        <taxon>Eukaryota</taxon>
        <taxon>Sar</taxon>
        <taxon>Rhizaria</taxon>
        <taxon>Retaria</taxon>
        <taxon>Foraminifera</taxon>
        <taxon>Monothalamids</taxon>
        <taxon>Reticulomyxidae</taxon>
        <taxon>Reticulomyxa</taxon>
    </lineage>
</organism>
<dbReference type="InterPro" id="IPR019734">
    <property type="entry name" value="TPR_rpt"/>
</dbReference>
<keyword evidence="1" id="KW-0677">Repeat</keyword>
<dbReference type="OrthoDB" id="2115703at2759"/>
<dbReference type="Pfam" id="PF13424">
    <property type="entry name" value="TPR_12"/>
    <property type="match status" value="1"/>
</dbReference>
<dbReference type="SMART" id="SM00028">
    <property type="entry name" value="TPR"/>
    <property type="match status" value="1"/>
</dbReference>
<dbReference type="PANTHER" id="PTHR45641:SF19">
    <property type="entry name" value="NEPHROCYSTIN-3"/>
    <property type="match status" value="1"/>
</dbReference>
<dbReference type="Proteomes" id="UP000023152">
    <property type="component" value="Unassembled WGS sequence"/>
</dbReference>
<accession>X6LML7</accession>
<name>X6LML7_RETFI</name>
<evidence type="ECO:0000256" key="2">
    <source>
        <dbReference type="ARBA" id="ARBA00022803"/>
    </source>
</evidence>
<dbReference type="EMBL" id="ASPP01033950">
    <property type="protein sequence ID" value="ETO03193.1"/>
    <property type="molecule type" value="Genomic_DNA"/>
</dbReference>
<evidence type="ECO:0000313" key="4">
    <source>
        <dbReference type="EMBL" id="ETO03193.1"/>
    </source>
</evidence>
<dbReference type="Gene3D" id="1.25.40.10">
    <property type="entry name" value="Tetratricopeptide repeat domain"/>
    <property type="match status" value="1"/>
</dbReference>
<proteinExistence type="predicted"/>